<dbReference type="GO" id="GO:0005886">
    <property type="term" value="C:plasma membrane"/>
    <property type="evidence" value="ECO:0007669"/>
    <property type="project" value="TreeGrafter"/>
</dbReference>
<organism evidence="7 8">
    <name type="scientific">Alkalihalophilus pseudofirmus</name>
    <name type="common">Bacillus pseudofirmus</name>
    <dbReference type="NCBI Taxonomy" id="79885"/>
    <lineage>
        <taxon>Bacteria</taxon>
        <taxon>Bacillati</taxon>
        <taxon>Bacillota</taxon>
        <taxon>Bacilli</taxon>
        <taxon>Bacillales</taxon>
        <taxon>Bacillaceae</taxon>
        <taxon>Alkalihalophilus</taxon>
    </lineage>
</organism>
<feature type="transmembrane region" description="Helical" evidence="5">
    <location>
        <begin position="53"/>
        <end position="70"/>
    </location>
</feature>
<evidence type="ECO:0000256" key="4">
    <source>
        <dbReference type="ARBA" id="ARBA00023136"/>
    </source>
</evidence>
<sequence length="217" mass="23814">MEWLDSATIGFFVVFLGTLFLFGELLVRMRGIFAILGVAIMAMYFSYHLAGDVGFWVVILYVVGLALIIVDGKVITDGTVALLGVLLMITGLALPAPDLIYGILVSMGFLVGGFSSGLFLKVFPSRDLWARLTLKDRLTGDMGYNSLREDYRELVGKEGRTLSAFRPTGTVEIEDKHYSATSGGQWLEANMIVKVTDVDGTRIVVKKMNEEKPSDEA</sequence>
<gene>
    <name evidence="7" type="ORF">RYX45_02430</name>
</gene>
<dbReference type="AlphaFoldDB" id="A0AAJ2KYB6"/>
<dbReference type="PANTHER" id="PTHR33507:SF3">
    <property type="entry name" value="INNER MEMBRANE PROTEIN YBBJ"/>
    <property type="match status" value="1"/>
</dbReference>
<feature type="domain" description="NfeD-like C-terminal" evidence="6">
    <location>
        <begin position="153"/>
        <end position="207"/>
    </location>
</feature>
<comment type="subcellular location">
    <subcellularLocation>
        <location evidence="1">Membrane</location>
        <topology evidence="1">Multi-pass membrane protein</topology>
    </subcellularLocation>
</comment>
<dbReference type="RefSeq" id="WP_323465780.1">
    <property type="nucleotide sequence ID" value="NZ_CP144224.1"/>
</dbReference>
<dbReference type="InterPro" id="IPR052165">
    <property type="entry name" value="Membrane_assoc_protease"/>
</dbReference>
<evidence type="ECO:0000313" key="7">
    <source>
        <dbReference type="EMBL" id="MDV2884023.1"/>
    </source>
</evidence>
<reference evidence="7" key="1">
    <citation type="submission" date="2023-10" db="EMBL/GenBank/DDBJ databases">
        <title>Screening of Alkalihalophilus pseudofirmusBZ-TG-HK211 and Its Alleviation of Salt Stress on Rapeseed Growth.</title>
        <authorList>
            <person name="Zhao B."/>
            <person name="Guo T."/>
        </authorList>
    </citation>
    <scope>NUCLEOTIDE SEQUENCE</scope>
    <source>
        <strain evidence="7">BZ-TG-HK211</strain>
    </source>
</reference>
<dbReference type="EMBL" id="JAWJAY010000001">
    <property type="protein sequence ID" value="MDV2884023.1"/>
    <property type="molecule type" value="Genomic_DNA"/>
</dbReference>
<accession>A0AAJ2KYB6</accession>
<dbReference type="InterPro" id="IPR002810">
    <property type="entry name" value="NfeD-like_C"/>
</dbReference>
<feature type="transmembrane region" description="Helical" evidence="5">
    <location>
        <begin position="100"/>
        <end position="123"/>
    </location>
</feature>
<proteinExistence type="predicted"/>
<evidence type="ECO:0000256" key="1">
    <source>
        <dbReference type="ARBA" id="ARBA00004141"/>
    </source>
</evidence>
<evidence type="ECO:0000259" key="6">
    <source>
        <dbReference type="Pfam" id="PF01957"/>
    </source>
</evidence>
<feature type="transmembrane region" description="Helical" evidence="5">
    <location>
        <begin position="77"/>
        <end position="94"/>
    </location>
</feature>
<dbReference type="Gene3D" id="2.40.50.140">
    <property type="entry name" value="Nucleic acid-binding proteins"/>
    <property type="match status" value="1"/>
</dbReference>
<dbReference type="InterPro" id="IPR012340">
    <property type="entry name" value="NA-bd_OB-fold"/>
</dbReference>
<keyword evidence="2 5" id="KW-0812">Transmembrane</keyword>
<dbReference type="Pfam" id="PF01957">
    <property type="entry name" value="NfeD"/>
    <property type="match status" value="1"/>
</dbReference>
<feature type="transmembrane region" description="Helical" evidence="5">
    <location>
        <begin position="6"/>
        <end position="23"/>
    </location>
</feature>
<dbReference type="Proteomes" id="UP001285636">
    <property type="component" value="Unassembled WGS sequence"/>
</dbReference>
<protein>
    <submittedName>
        <fullName evidence="7">NfeD family protein</fullName>
    </submittedName>
</protein>
<dbReference type="SUPFAM" id="SSF141322">
    <property type="entry name" value="NfeD domain-like"/>
    <property type="match status" value="1"/>
</dbReference>
<name>A0AAJ2KYB6_ALKPS</name>
<evidence type="ECO:0000313" key="8">
    <source>
        <dbReference type="Proteomes" id="UP001285636"/>
    </source>
</evidence>
<keyword evidence="3 5" id="KW-1133">Transmembrane helix</keyword>
<feature type="transmembrane region" description="Helical" evidence="5">
    <location>
        <begin position="30"/>
        <end position="47"/>
    </location>
</feature>
<evidence type="ECO:0000256" key="3">
    <source>
        <dbReference type="ARBA" id="ARBA00022989"/>
    </source>
</evidence>
<evidence type="ECO:0000256" key="2">
    <source>
        <dbReference type="ARBA" id="ARBA00022692"/>
    </source>
</evidence>
<dbReference type="PANTHER" id="PTHR33507">
    <property type="entry name" value="INNER MEMBRANE PROTEIN YBBJ"/>
    <property type="match status" value="1"/>
</dbReference>
<comment type="caution">
    <text evidence="7">The sequence shown here is derived from an EMBL/GenBank/DDBJ whole genome shotgun (WGS) entry which is preliminary data.</text>
</comment>
<keyword evidence="4 5" id="KW-0472">Membrane</keyword>
<evidence type="ECO:0000256" key="5">
    <source>
        <dbReference type="SAM" id="Phobius"/>
    </source>
</evidence>